<dbReference type="PANTHER" id="PTHR34107">
    <property type="entry name" value="SLL0198 PROTEIN-RELATED"/>
    <property type="match status" value="1"/>
</dbReference>
<protein>
    <recommendedName>
        <fullName evidence="1">Putative restriction endonuclease domain-containing protein</fullName>
    </recommendedName>
</protein>
<dbReference type="SUPFAM" id="SSF52980">
    <property type="entry name" value="Restriction endonuclease-like"/>
    <property type="match status" value="1"/>
</dbReference>
<proteinExistence type="predicted"/>
<dbReference type="CDD" id="cd06260">
    <property type="entry name" value="DUF820-like"/>
    <property type="match status" value="1"/>
</dbReference>
<sequence>MSAVIDSPIQAPRAPASSPGLTLADLLDRFGPIPGSRVVRDPAPGTATEEDHARINARGVGVFELIDGTLIEKAVSDLSSWLGGEFVRLLGNFVEPGKLGWVHPADGFFHFIDGLRAPDASFTPRAARPDGLRRQGYSDVPPALVVEVLSPGNTRREMERKRSIYFAAGVVRVWEVDPEARTAVIWAGPDDDRPLGPGDALVGDPVLPGFRIELNELFAAADLS</sequence>
<dbReference type="InterPro" id="IPR008538">
    <property type="entry name" value="Uma2"/>
</dbReference>
<accession>A0ABX1VCC4</accession>
<evidence type="ECO:0000313" key="3">
    <source>
        <dbReference type="Proteomes" id="UP000609651"/>
    </source>
</evidence>
<organism evidence="2 3">
    <name type="scientific">Alienimonas chondri</name>
    <dbReference type="NCBI Taxonomy" id="2681879"/>
    <lineage>
        <taxon>Bacteria</taxon>
        <taxon>Pseudomonadati</taxon>
        <taxon>Planctomycetota</taxon>
        <taxon>Planctomycetia</taxon>
        <taxon>Planctomycetales</taxon>
        <taxon>Planctomycetaceae</taxon>
        <taxon>Alienimonas</taxon>
    </lineage>
</organism>
<dbReference type="Proteomes" id="UP000609651">
    <property type="component" value="Unassembled WGS sequence"/>
</dbReference>
<dbReference type="Pfam" id="PF05685">
    <property type="entry name" value="Uma2"/>
    <property type="match status" value="1"/>
</dbReference>
<feature type="domain" description="Putative restriction endonuclease" evidence="1">
    <location>
        <begin position="63"/>
        <end position="214"/>
    </location>
</feature>
<evidence type="ECO:0000259" key="1">
    <source>
        <dbReference type="Pfam" id="PF05685"/>
    </source>
</evidence>
<dbReference type="PANTHER" id="PTHR34107:SF1">
    <property type="entry name" value="SLL0198 PROTEIN"/>
    <property type="match status" value="1"/>
</dbReference>
<name>A0ABX1VCC4_9PLAN</name>
<comment type="caution">
    <text evidence="2">The sequence shown here is derived from an EMBL/GenBank/DDBJ whole genome shotgun (WGS) entry which is preliminary data.</text>
</comment>
<dbReference type="RefSeq" id="WP_171184715.1">
    <property type="nucleotide sequence ID" value="NZ_WTPX01000025.1"/>
</dbReference>
<gene>
    <name evidence="2" type="ORF">LzC2_11490</name>
</gene>
<dbReference type="InterPro" id="IPR011335">
    <property type="entry name" value="Restrct_endonuc-II-like"/>
</dbReference>
<dbReference type="EMBL" id="WTPX01000025">
    <property type="protein sequence ID" value="NNJ25086.1"/>
    <property type="molecule type" value="Genomic_DNA"/>
</dbReference>
<reference evidence="2 3" key="1">
    <citation type="journal article" date="2020" name="Syst. Appl. Microbiol.">
        <title>Alienimonas chondri sp. nov., a novel planctomycete isolated from the biofilm of the red alga Chondrus crispus.</title>
        <authorList>
            <person name="Vitorino I."/>
            <person name="Albuquerque L."/>
            <person name="Wiegand S."/>
            <person name="Kallscheuer N."/>
            <person name="da Costa M.S."/>
            <person name="Lobo-da-Cunha A."/>
            <person name="Jogler C."/>
            <person name="Lage O.M."/>
        </authorList>
    </citation>
    <scope>NUCLEOTIDE SEQUENCE [LARGE SCALE GENOMIC DNA]</scope>
    <source>
        <strain evidence="2 3">LzC2</strain>
    </source>
</reference>
<evidence type="ECO:0000313" key="2">
    <source>
        <dbReference type="EMBL" id="NNJ25086.1"/>
    </source>
</evidence>
<keyword evidence="3" id="KW-1185">Reference proteome</keyword>
<dbReference type="Gene3D" id="3.90.1570.10">
    <property type="entry name" value="tt1808, chain A"/>
    <property type="match status" value="1"/>
</dbReference>
<dbReference type="InterPro" id="IPR012296">
    <property type="entry name" value="Nuclease_put_TT1808"/>
</dbReference>